<protein>
    <submittedName>
        <fullName evidence="2">Uncharacterized protein</fullName>
    </submittedName>
</protein>
<feature type="compositionally biased region" description="Low complexity" evidence="1">
    <location>
        <begin position="33"/>
        <end position="48"/>
    </location>
</feature>
<name>A0A0A8ZVD4_ARUDO</name>
<accession>A0A0A8ZVD4</accession>
<evidence type="ECO:0000313" key="2">
    <source>
        <dbReference type="EMBL" id="JAD42786.1"/>
    </source>
</evidence>
<sequence length="48" mass="5008">MKMMATSVTQNTGDAEFRAPGSLSQSVERGRGESTTGSTPGTPVGTWF</sequence>
<reference evidence="2" key="2">
    <citation type="journal article" date="2015" name="Data Brief">
        <title>Shoot transcriptome of the giant reed, Arundo donax.</title>
        <authorList>
            <person name="Barrero R.A."/>
            <person name="Guerrero F.D."/>
            <person name="Moolhuijzen P."/>
            <person name="Goolsby J.A."/>
            <person name="Tidwell J."/>
            <person name="Bellgard S.E."/>
            <person name="Bellgard M.I."/>
        </authorList>
    </citation>
    <scope>NUCLEOTIDE SEQUENCE</scope>
    <source>
        <tissue evidence="2">Shoot tissue taken approximately 20 cm above the soil surface</tissue>
    </source>
</reference>
<dbReference type="EMBL" id="GBRH01255109">
    <property type="protein sequence ID" value="JAD42786.1"/>
    <property type="molecule type" value="Transcribed_RNA"/>
</dbReference>
<feature type="compositionally biased region" description="Polar residues" evidence="1">
    <location>
        <begin position="1"/>
        <end position="13"/>
    </location>
</feature>
<feature type="region of interest" description="Disordered" evidence="1">
    <location>
        <begin position="1"/>
        <end position="48"/>
    </location>
</feature>
<organism evidence="2">
    <name type="scientific">Arundo donax</name>
    <name type="common">Giant reed</name>
    <name type="synonym">Donax arundinaceus</name>
    <dbReference type="NCBI Taxonomy" id="35708"/>
    <lineage>
        <taxon>Eukaryota</taxon>
        <taxon>Viridiplantae</taxon>
        <taxon>Streptophyta</taxon>
        <taxon>Embryophyta</taxon>
        <taxon>Tracheophyta</taxon>
        <taxon>Spermatophyta</taxon>
        <taxon>Magnoliopsida</taxon>
        <taxon>Liliopsida</taxon>
        <taxon>Poales</taxon>
        <taxon>Poaceae</taxon>
        <taxon>PACMAD clade</taxon>
        <taxon>Arundinoideae</taxon>
        <taxon>Arundineae</taxon>
        <taxon>Arundo</taxon>
    </lineage>
</organism>
<reference evidence="2" key="1">
    <citation type="submission" date="2014-09" db="EMBL/GenBank/DDBJ databases">
        <authorList>
            <person name="Magalhaes I.L.F."/>
            <person name="Oliveira U."/>
            <person name="Santos F.R."/>
            <person name="Vidigal T.H.D.A."/>
            <person name="Brescovit A.D."/>
            <person name="Santos A.J."/>
        </authorList>
    </citation>
    <scope>NUCLEOTIDE SEQUENCE</scope>
    <source>
        <tissue evidence="2">Shoot tissue taken approximately 20 cm above the soil surface</tissue>
    </source>
</reference>
<dbReference type="AlphaFoldDB" id="A0A0A8ZVD4"/>
<evidence type="ECO:0000256" key="1">
    <source>
        <dbReference type="SAM" id="MobiDB-lite"/>
    </source>
</evidence>
<proteinExistence type="predicted"/>